<accession>A0A3T1D674</accession>
<sequence>MRKMMMVVFLMCFIITGCTDDEIIVTSAQIKDSFESHGIQLSKQTKTNPESVFSRTYNHVSPERYLFDDKQSISIYIFTSSKEAKKGLKDFEDNTATADVVSHSKYQVANILLFHVADDAFEDERVKFVMEGLLVTK</sequence>
<dbReference type="OrthoDB" id="2608048at2"/>
<dbReference type="PROSITE" id="PS51257">
    <property type="entry name" value="PROKAR_LIPOPROTEIN"/>
    <property type="match status" value="1"/>
</dbReference>
<dbReference type="Proteomes" id="UP000289856">
    <property type="component" value="Chromosome"/>
</dbReference>
<protein>
    <recommendedName>
        <fullName evidence="3">Lipoprotein</fullName>
    </recommendedName>
</protein>
<evidence type="ECO:0000313" key="1">
    <source>
        <dbReference type="EMBL" id="BBI33578.1"/>
    </source>
</evidence>
<name>A0A3T1D674_9BACL</name>
<proteinExistence type="predicted"/>
<dbReference type="AlphaFoldDB" id="A0A3T1D674"/>
<keyword evidence="2" id="KW-1185">Reference proteome</keyword>
<evidence type="ECO:0000313" key="2">
    <source>
        <dbReference type="Proteomes" id="UP000289856"/>
    </source>
</evidence>
<reference evidence="1 2" key="1">
    <citation type="submission" date="2019-01" db="EMBL/GenBank/DDBJ databases">
        <title>Complete genome sequence of Cohnella hallensis HS21 isolated from Korean fir (Abies koreana) rhizospheric soil.</title>
        <authorList>
            <person name="Jiang L."/>
            <person name="Kang S.W."/>
            <person name="Kim S."/>
            <person name="Jung J."/>
            <person name="Kim C.Y."/>
            <person name="Kim D.H."/>
            <person name="Kim S.W."/>
            <person name="Lee J."/>
        </authorList>
    </citation>
    <scope>NUCLEOTIDE SEQUENCE [LARGE SCALE GENOMIC DNA]</scope>
    <source>
        <strain evidence="1 2">HS21</strain>
    </source>
</reference>
<organism evidence="1 2">
    <name type="scientific">Cohnella abietis</name>
    <dbReference type="NCBI Taxonomy" id="2507935"/>
    <lineage>
        <taxon>Bacteria</taxon>
        <taxon>Bacillati</taxon>
        <taxon>Bacillota</taxon>
        <taxon>Bacilli</taxon>
        <taxon>Bacillales</taxon>
        <taxon>Paenibacillaceae</taxon>
        <taxon>Cohnella</taxon>
    </lineage>
</organism>
<evidence type="ECO:0008006" key="3">
    <source>
        <dbReference type="Google" id="ProtNLM"/>
    </source>
</evidence>
<dbReference type="RefSeq" id="WP_130609506.1">
    <property type="nucleotide sequence ID" value="NZ_AP019400.1"/>
</dbReference>
<gene>
    <name evidence="1" type="ORF">KCTCHS21_29770</name>
</gene>
<dbReference type="EMBL" id="AP019400">
    <property type="protein sequence ID" value="BBI33578.1"/>
    <property type="molecule type" value="Genomic_DNA"/>
</dbReference>
<dbReference type="KEGG" id="cohn:KCTCHS21_29770"/>